<dbReference type="GO" id="GO:0003677">
    <property type="term" value="F:DNA binding"/>
    <property type="evidence" value="ECO:0007669"/>
    <property type="project" value="UniProtKB-KW"/>
</dbReference>
<keyword evidence="2" id="KW-0805">Transcription regulation</keyword>
<dbReference type="GO" id="GO:0006355">
    <property type="term" value="P:regulation of DNA-templated transcription"/>
    <property type="evidence" value="ECO:0007669"/>
    <property type="project" value="InterPro"/>
</dbReference>
<keyword evidence="5" id="KW-0539">Nucleus</keyword>
<keyword evidence="4" id="KW-0804">Transcription</keyword>
<feature type="domain" description="NAC" evidence="6">
    <location>
        <begin position="1"/>
        <end position="158"/>
    </location>
</feature>
<dbReference type="SUPFAM" id="SSF101941">
    <property type="entry name" value="NAC domain"/>
    <property type="match status" value="1"/>
</dbReference>
<organism evidence="7 8">
    <name type="scientific">Striga asiatica</name>
    <name type="common">Asiatic witchweed</name>
    <name type="synonym">Buchnera asiatica</name>
    <dbReference type="NCBI Taxonomy" id="4170"/>
    <lineage>
        <taxon>Eukaryota</taxon>
        <taxon>Viridiplantae</taxon>
        <taxon>Streptophyta</taxon>
        <taxon>Embryophyta</taxon>
        <taxon>Tracheophyta</taxon>
        <taxon>Spermatophyta</taxon>
        <taxon>Magnoliopsida</taxon>
        <taxon>eudicotyledons</taxon>
        <taxon>Gunneridae</taxon>
        <taxon>Pentapetalae</taxon>
        <taxon>asterids</taxon>
        <taxon>lamiids</taxon>
        <taxon>Lamiales</taxon>
        <taxon>Orobanchaceae</taxon>
        <taxon>Buchnereae</taxon>
        <taxon>Striga</taxon>
    </lineage>
</organism>
<comment type="caution">
    <text evidence="7">The sequence shown here is derived from an EMBL/GenBank/DDBJ whole genome shotgun (WGS) entry which is preliminary data.</text>
</comment>
<evidence type="ECO:0000313" key="8">
    <source>
        <dbReference type="Proteomes" id="UP000325081"/>
    </source>
</evidence>
<keyword evidence="3" id="KW-0238">DNA-binding</keyword>
<reference evidence="8" key="1">
    <citation type="journal article" date="2019" name="Curr. Biol.">
        <title>Genome Sequence of Striga asiatica Provides Insight into the Evolution of Plant Parasitism.</title>
        <authorList>
            <person name="Yoshida S."/>
            <person name="Kim S."/>
            <person name="Wafula E.K."/>
            <person name="Tanskanen J."/>
            <person name="Kim Y.M."/>
            <person name="Honaas L."/>
            <person name="Yang Z."/>
            <person name="Spallek T."/>
            <person name="Conn C.E."/>
            <person name="Ichihashi Y."/>
            <person name="Cheong K."/>
            <person name="Cui S."/>
            <person name="Der J.P."/>
            <person name="Gundlach H."/>
            <person name="Jiao Y."/>
            <person name="Hori C."/>
            <person name="Ishida J.K."/>
            <person name="Kasahara H."/>
            <person name="Kiba T."/>
            <person name="Kim M.S."/>
            <person name="Koo N."/>
            <person name="Laohavisit A."/>
            <person name="Lee Y.H."/>
            <person name="Lumba S."/>
            <person name="McCourt P."/>
            <person name="Mortimer J.C."/>
            <person name="Mutuku J.M."/>
            <person name="Nomura T."/>
            <person name="Sasaki-Sekimoto Y."/>
            <person name="Seto Y."/>
            <person name="Wang Y."/>
            <person name="Wakatake T."/>
            <person name="Sakakibara H."/>
            <person name="Demura T."/>
            <person name="Yamaguchi S."/>
            <person name="Yoneyama K."/>
            <person name="Manabe R.I."/>
            <person name="Nelson D.C."/>
            <person name="Schulman A.H."/>
            <person name="Timko M.P."/>
            <person name="dePamphilis C.W."/>
            <person name="Choi D."/>
            <person name="Shirasu K."/>
        </authorList>
    </citation>
    <scope>NUCLEOTIDE SEQUENCE [LARGE SCALE GENOMIC DNA]</scope>
    <source>
        <strain evidence="8">cv. UVA1</strain>
    </source>
</reference>
<proteinExistence type="predicted"/>
<evidence type="ECO:0000256" key="1">
    <source>
        <dbReference type="ARBA" id="ARBA00004123"/>
    </source>
</evidence>
<dbReference type="PROSITE" id="PS51005">
    <property type="entry name" value="NAC"/>
    <property type="match status" value="1"/>
</dbReference>
<dbReference type="AlphaFoldDB" id="A0A5A7NWW7"/>
<dbReference type="InterPro" id="IPR003441">
    <property type="entry name" value="NAC-dom"/>
</dbReference>
<keyword evidence="8" id="KW-1185">Reference proteome</keyword>
<evidence type="ECO:0000256" key="2">
    <source>
        <dbReference type="ARBA" id="ARBA00023015"/>
    </source>
</evidence>
<dbReference type="Gene3D" id="2.170.150.80">
    <property type="entry name" value="NAC domain"/>
    <property type="match status" value="1"/>
</dbReference>
<evidence type="ECO:0000313" key="7">
    <source>
        <dbReference type="EMBL" id="GER25019.1"/>
    </source>
</evidence>
<sequence length="271" mass="30059">MGIRFSPREGDCIEILQGFITGNSLPSHGFISIADLYGQKEPWELFEDSQVKDGRGCRYFFTKLKKVGAKKGRSYQRYSRNVGAGGNWSNKGQKSDIIGPKGNIIGHARTFRYQARNSDDVGPTRGEWALKEYSLPESTSLRVDEDRRDYVLCVLKKKKEKTTTTTTSGRGVVQAVEADLGYLMATLAPTSTVKGHVGSLDYPATGGEDYCCDEQGMGVTGGQVVWPSDIERWLNDDEVLEGDSNFELKDVDNWLHANGFHWSSDLPIIAS</sequence>
<dbReference type="OrthoDB" id="774757at2759"/>
<dbReference type="GO" id="GO:0005634">
    <property type="term" value="C:nucleus"/>
    <property type="evidence" value="ECO:0007669"/>
    <property type="project" value="UniProtKB-SubCell"/>
</dbReference>
<dbReference type="Pfam" id="PF02365">
    <property type="entry name" value="NAM"/>
    <property type="match status" value="1"/>
</dbReference>
<evidence type="ECO:0000256" key="4">
    <source>
        <dbReference type="ARBA" id="ARBA00023163"/>
    </source>
</evidence>
<comment type="subcellular location">
    <subcellularLocation>
        <location evidence="1">Nucleus</location>
    </subcellularLocation>
</comment>
<accession>A0A5A7NWW7</accession>
<dbReference type="PANTHER" id="PTHR31989">
    <property type="entry name" value="NAC DOMAIN-CONTAINING PROTEIN 82-RELATED"/>
    <property type="match status" value="1"/>
</dbReference>
<evidence type="ECO:0000259" key="6">
    <source>
        <dbReference type="PROSITE" id="PS51005"/>
    </source>
</evidence>
<evidence type="ECO:0000256" key="3">
    <source>
        <dbReference type="ARBA" id="ARBA00023125"/>
    </source>
</evidence>
<dbReference type="Proteomes" id="UP000325081">
    <property type="component" value="Unassembled WGS sequence"/>
</dbReference>
<protein>
    <submittedName>
        <fullName evidence="7">NAC transcription factor</fullName>
    </submittedName>
</protein>
<gene>
    <name evidence="7" type="ORF">STAS_00565</name>
</gene>
<evidence type="ECO:0000256" key="5">
    <source>
        <dbReference type="ARBA" id="ARBA00023242"/>
    </source>
</evidence>
<dbReference type="EMBL" id="BKCP01000001">
    <property type="protein sequence ID" value="GER25019.1"/>
    <property type="molecule type" value="Genomic_DNA"/>
</dbReference>
<name>A0A5A7NWW7_STRAF</name>
<dbReference type="InterPro" id="IPR036093">
    <property type="entry name" value="NAC_dom_sf"/>
</dbReference>